<gene>
    <name evidence="2" type="ORF">BDP27DRAFT_1427615</name>
</gene>
<evidence type="ECO:0000313" key="2">
    <source>
        <dbReference type="EMBL" id="KAF9062707.1"/>
    </source>
</evidence>
<feature type="region of interest" description="Disordered" evidence="1">
    <location>
        <begin position="34"/>
        <end position="69"/>
    </location>
</feature>
<comment type="caution">
    <text evidence="2">The sequence shown here is derived from an EMBL/GenBank/DDBJ whole genome shotgun (WGS) entry which is preliminary data.</text>
</comment>
<reference evidence="2" key="1">
    <citation type="submission" date="2020-11" db="EMBL/GenBank/DDBJ databases">
        <authorList>
            <consortium name="DOE Joint Genome Institute"/>
            <person name="Ahrendt S."/>
            <person name="Riley R."/>
            <person name="Andreopoulos W."/>
            <person name="Labutti K."/>
            <person name="Pangilinan J."/>
            <person name="Ruiz-Duenas F.J."/>
            <person name="Barrasa J.M."/>
            <person name="Sanchez-Garcia M."/>
            <person name="Camarero S."/>
            <person name="Miyauchi S."/>
            <person name="Serrano A."/>
            <person name="Linde D."/>
            <person name="Babiker R."/>
            <person name="Drula E."/>
            <person name="Ayuso-Fernandez I."/>
            <person name="Pacheco R."/>
            <person name="Padilla G."/>
            <person name="Ferreira P."/>
            <person name="Barriuso J."/>
            <person name="Kellner H."/>
            <person name="Castanera R."/>
            <person name="Alfaro M."/>
            <person name="Ramirez L."/>
            <person name="Pisabarro A.G."/>
            <person name="Kuo A."/>
            <person name="Tritt A."/>
            <person name="Lipzen A."/>
            <person name="He G."/>
            <person name="Yan M."/>
            <person name="Ng V."/>
            <person name="Cullen D."/>
            <person name="Martin F."/>
            <person name="Rosso M.-N."/>
            <person name="Henrissat B."/>
            <person name="Hibbett D."/>
            <person name="Martinez A.T."/>
            <person name="Grigoriev I.V."/>
        </authorList>
    </citation>
    <scope>NUCLEOTIDE SEQUENCE</scope>
    <source>
        <strain evidence="2">AH 40177</strain>
    </source>
</reference>
<accession>A0A9P5PGD6</accession>
<organism evidence="2 3">
    <name type="scientific">Rhodocollybia butyracea</name>
    <dbReference type="NCBI Taxonomy" id="206335"/>
    <lineage>
        <taxon>Eukaryota</taxon>
        <taxon>Fungi</taxon>
        <taxon>Dikarya</taxon>
        <taxon>Basidiomycota</taxon>
        <taxon>Agaricomycotina</taxon>
        <taxon>Agaricomycetes</taxon>
        <taxon>Agaricomycetidae</taxon>
        <taxon>Agaricales</taxon>
        <taxon>Marasmiineae</taxon>
        <taxon>Omphalotaceae</taxon>
        <taxon>Rhodocollybia</taxon>
    </lineage>
</organism>
<dbReference type="AlphaFoldDB" id="A0A9P5PGD6"/>
<protein>
    <submittedName>
        <fullName evidence="2">Uncharacterized protein</fullName>
    </submittedName>
</protein>
<feature type="region of interest" description="Disordered" evidence="1">
    <location>
        <begin position="99"/>
        <end position="127"/>
    </location>
</feature>
<evidence type="ECO:0000256" key="1">
    <source>
        <dbReference type="SAM" id="MobiDB-lite"/>
    </source>
</evidence>
<evidence type="ECO:0000313" key="3">
    <source>
        <dbReference type="Proteomes" id="UP000772434"/>
    </source>
</evidence>
<proteinExistence type="predicted"/>
<name>A0A9P5PGD6_9AGAR</name>
<keyword evidence="3" id="KW-1185">Reference proteome</keyword>
<sequence length="146" mass="15472">MAEIVVRNLFPSNPYDELTSPSSLFRISSRTPGFSEASKESLGKRRASSASASQIFGSPGLASSSYSSPSTNSAGWVAGFGVDELDSVSIQSWDLPRSRRPATLASPTVPSAFTAPRASQGCARPRHPSVNLNIRSPYITLALLRG</sequence>
<dbReference type="EMBL" id="JADNRY010000164">
    <property type="protein sequence ID" value="KAF9062707.1"/>
    <property type="molecule type" value="Genomic_DNA"/>
</dbReference>
<dbReference type="Proteomes" id="UP000772434">
    <property type="component" value="Unassembled WGS sequence"/>
</dbReference>
<feature type="compositionally biased region" description="Low complexity" evidence="1">
    <location>
        <begin position="57"/>
        <end position="69"/>
    </location>
</feature>